<dbReference type="CDD" id="cd04179">
    <property type="entry name" value="DPM_DPG-synthase_like"/>
    <property type="match status" value="1"/>
</dbReference>
<protein>
    <submittedName>
        <fullName evidence="2">Glycosyltransferase family 2 protein</fullName>
    </submittedName>
    <submittedName>
        <fullName evidence="3">UDP-glucose--dolichyl-phosphate glucosyltransferase</fullName>
    </submittedName>
</protein>
<dbReference type="GO" id="GO:0016740">
    <property type="term" value="F:transferase activity"/>
    <property type="evidence" value="ECO:0007669"/>
    <property type="project" value="UniProtKB-KW"/>
</dbReference>
<dbReference type="EMBL" id="NPEF02000005">
    <property type="protein sequence ID" value="MDV6235142.1"/>
    <property type="molecule type" value="Genomic_DNA"/>
</dbReference>
<keyword evidence="3" id="KW-0808">Transferase</keyword>
<dbReference type="EMBL" id="NPEF01000127">
    <property type="protein sequence ID" value="PJZ92526.1"/>
    <property type="molecule type" value="Genomic_DNA"/>
</dbReference>
<gene>
    <name evidence="2" type="ORF">CH379_005820</name>
    <name evidence="3" type="ORF">CH379_12655</name>
</gene>
<evidence type="ECO:0000313" key="4">
    <source>
        <dbReference type="Proteomes" id="UP000232122"/>
    </source>
</evidence>
<name>A0A2N0BQ87_9LEPT</name>
<dbReference type="InterPro" id="IPR029044">
    <property type="entry name" value="Nucleotide-diphossugar_trans"/>
</dbReference>
<evidence type="ECO:0000313" key="2">
    <source>
        <dbReference type="EMBL" id="MDV6235142.1"/>
    </source>
</evidence>
<reference evidence="2" key="3">
    <citation type="submission" date="2023-10" db="EMBL/GenBank/DDBJ databases">
        <authorList>
            <person name="Picardeau M."/>
            <person name="Thibeaux R."/>
        </authorList>
    </citation>
    <scope>NUCLEOTIDE SEQUENCE</scope>
    <source>
        <strain evidence="2">ATI7-C-A5</strain>
    </source>
</reference>
<organism evidence="3">
    <name type="scientific">Leptospira ellisii</name>
    <dbReference type="NCBI Taxonomy" id="2023197"/>
    <lineage>
        <taxon>Bacteria</taxon>
        <taxon>Pseudomonadati</taxon>
        <taxon>Spirochaetota</taxon>
        <taxon>Spirochaetia</taxon>
        <taxon>Leptospirales</taxon>
        <taxon>Leptospiraceae</taxon>
        <taxon>Leptospira</taxon>
    </lineage>
</organism>
<evidence type="ECO:0000313" key="3">
    <source>
        <dbReference type="EMBL" id="PJZ92526.1"/>
    </source>
</evidence>
<dbReference type="PANTHER" id="PTHR48090:SF7">
    <property type="entry name" value="RFBJ PROTEIN"/>
    <property type="match status" value="1"/>
</dbReference>
<reference evidence="3" key="1">
    <citation type="submission" date="2017-07" db="EMBL/GenBank/DDBJ databases">
        <title>Leptospira spp. isolated from tropical soils.</title>
        <authorList>
            <person name="Thibeaux R."/>
            <person name="Iraola G."/>
            <person name="Ferres I."/>
            <person name="Bierque E."/>
            <person name="Girault D."/>
            <person name="Soupe-Gilbert M.-E."/>
            <person name="Picardeau M."/>
            <person name="Goarant C."/>
        </authorList>
    </citation>
    <scope>NUCLEOTIDE SEQUENCE [LARGE SCALE GENOMIC DNA]</scope>
    <source>
        <strain evidence="3">ATI7-C-A5</strain>
    </source>
</reference>
<dbReference type="InterPro" id="IPR050256">
    <property type="entry name" value="Glycosyltransferase_2"/>
</dbReference>
<dbReference type="OrthoDB" id="9811222at2"/>
<accession>A0A2N0B7N0</accession>
<dbReference type="Gene3D" id="3.90.550.10">
    <property type="entry name" value="Spore Coat Polysaccharide Biosynthesis Protein SpsA, Chain A"/>
    <property type="match status" value="1"/>
</dbReference>
<sequence>MNLLTVSIVIPALNEERALPFVLNDLRMVTDVPIKEILVIDNGSTDGTASVASSNGAIVLSEMERGYGAACLKGLQRIFSSSDPPDLVAFLDADYSDVPGELSLLAKAFSNGSVDLVIGSRVLGNAEKGSLMPVQKFGNWLSTTLIRILYGVRFTDLGPFRVVRTEILKKMNLQDRNFGWTVEMQIKAAKMGLRCAEVPVSYKKRIGVSKISGTISGSVRAGWKILYTIAKLQFSK</sequence>
<comment type="caution">
    <text evidence="3">The sequence shown here is derived from an EMBL/GenBank/DDBJ whole genome shotgun (WGS) entry which is preliminary data.</text>
</comment>
<dbReference type="InterPro" id="IPR001173">
    <property type="entry name" value="Glyco_trans_2-like"/>
</dbReference>
<feature type="domain" description="Glycosyltransferase 2-like" evidence="1">
    <location>
        <begin position="7"/>
        <end position="170"/>
    </location>
</feature>
<dbReference type="RefSeq" id="WP_100745471.1">
    <property type="nucleotide sequence ID" value="NZ_NPEF02000005.1"/>
</dbReference>
<proteinExistence type="predicted"/>
<keyword evidence="4" id="KW-1185">Reference proteome</keyword>
<dbReference type="Proteomes" id="UP000232122">
    <property type="component" value="Unassembled WGS sequence"/>
</dbReference>
<evidence type="ECO:0000259" key="1">
    <source>
        <dbReference type="Pfam" id="PF00535"/>
    </source>
</evidence>
<dbReference type="Pfam" id="PF00535">
    <property type="entry name" value="Glycos_transf_2"/>
    <property type="match status" value="1"/>
</dbReference>
<accession>A0A2N0BQ87</accession>
<dbReference type="AlphaFoldDB" id="A0A2N0BQ87"/>
<dbReference type="SUPFAM" id="SSF53448">
    <property type="entry name" value="Nucleotide-diphospho-sugar transferases"/>
    <property type="match status" value="1"/>
</dbReference>
<dbReference type="PANTHER" id="PTHR48090">
    <property type="entry name" value="UNDECAPRENYL-PHOSPHATE 4-DEOXY-4-FORMAMIDO-L-ARABINOSE TRANSFERASE-RELATED"/>
    <property type="match status" value="1"/>
</dbReference>
<reference evidence="2 4" key="2">
    <citation type="journal article" date="2018" name="Microb. Genom.">
        <title>Deciphering the unexplored Leptospira diversity from soils uncovers genomic evolution to virulence.</title>
        <authorList>
            <person name="Thibeaux R."/>
            <person name="Iraola G."/>
            <person name="Ferres I."/>
            <person name="Bierque E."/>
            <person name="Girault D."/>
            <person name="Soupe-Gilbert M.E."/>
            <person name="Picardeau M."/>
            <person name="Goarant C."/>
        </authorList>
    </citation>
    <scope>NUCLEOTIDE SEQUENCE [LARGE SCALE GENOMIC DNA]</scope>
    <source>
        <strain evidence="2 4">ATI7-C-A5</strain>
    </source>
</reference>